<keyword evidence="2" id="KW-0649">Protein kinase inhibitor</keyword>
<gene>
    <name evidence="5" type="primary">SRSF3</name>
</gene>
<dbReference type="InterPro" id="IPR044898">
    <property type="entry name" value="CDI_dom_sf"/>
</dbReference>
<comment type="similarity">
    <text evidence="1">Belongs to the CDI family.</text>
</comment>
<evidence type="ECO:0000256" key="3">
    <source>
        <dbReference type="SAM" id="MobiDB-lite"/>
    </source>
</evidence>
<dbReference type="GO" id="GO:0006974">
    <property type="term" value="P:DNA damage response"/>
    <property type="evidence" value="ECO:0007669"/>
    <property type="project" value="TreeGrafter"/>
</dbReference>
<evidence type="ECO:0000313" key="5">
    <source>
        <dbReference type="Ensembl" id="ENSSCAP00000018786.1"/>
    </source>
</evidence>
<dbReference type="Pfam" id="PF02234">
    <property type="entry name" value="CDI"/>
    <property type="match status" value="1"/>
</dbReference>
<dbReference type="GO" id="GO:0000307">
    <property type="term" value="C:cyclin-dependent protein kinase holoenzyme complex"/>
    <property type="evidence" value="ECO:0007669"/>
    <property type="project" value="TreeGrafter"/>
</dbReference>
<dbReference type="PANTHER" id="PTHR46778">
    <property type="entry name" value="CYCLIN-DEPENDENT KINASE INHIBITOR 1-RELATED"/>
    <property type="match status" value="1"/>
</dbReference>
<dbReference type="AlphaFoldDB" id="A0A8C9NF35"/>
<keyword evidence="6" id="KW-1185">Reference proteome</keyword>
<dbReference type="PANTHER" id="PTHR46778:SF1">
    <property type="entry name" value="CYCLIN-DEPENDENT KINASE INHIBITOR 1"/>
    <property type="match status" value="1"/>
</dbReference>
<evidence type="ECO:0000259" key="4">
    <source>
        <dbReference type="Pfam" id="PF02234"/>
    </source>
</evidence>
<dbReference type="InterPro" id="IPR029841">
    <property type="entry name" value="CDKN1A"/>
</dbReference>
<feature type="compositionally biased region" description="Low complexity" evidence="3">
    <location>
        <begin position="19"/>
        <end position="29"/>
    </location>
</feature>
<dbReference type="GO" id="GO:0005634">
    <property type="term" value="C:nucleus"/>
    <property type="evidence" value="ECO:0007669"/>
    <property type="project" value="InterPro"/>
</dbReference>
<dbReference type="InterPro" id="IPR003175">
    <property type="entry name" value="CDI_dom"/>
</dbReference>
<evidence type="ECO:0000256" key="1">
    <source>
        <dbReference type="ARBA" id="ARBA00006726"/>
    </source>
</evidence>
<dbReference type="GO" id="GO:0004861">
    <property type="term" value="F:cyclin-dependent protein serine/threonine kinase inhibitor activity"/>
    <property type="evidence" value="ECO:0007669"/>
    <property type="project" value="InterPro"/>
</dbReference>
<evidence type="ECO:0000256" key="2">
    <source>
        <dbReference type="ARBA" id="ARBA00023013"/>
    </source>
</evidence>
<dbReference type="Ensembl" id="ENSSCAT00000020995.1">
    <property type="protein sequence ID" value="ENSSCAP00000018786.1"/>
    <property type="gene ID" value="ENSSCAG00000013594.1"/>
</dbReference>
<dbReference type="Proteomes" id="UP000694409">
    <property type="component" value="Unassembled WGS sequence"/>
</dbReference>
<feature type="domain" description="Cyclin-dependent kinase inhibitor" evidence="4">
    <location>
        <begin position="103"/>
        <end position="151"/>
    </location>
</feature>
<feature type="region of interest" description="Disordered" evidence="3">
    <location>
        <begin position="1"/>
        <end position="98"/>
    </location>
</feature>
<sequence length="313" mass="34112">MTIAGGVPLLGADHREGEASPGAAAGPSPETEEERDHSQGRGTTSPLAPFPGLAVAPGQMRGNRTVGRSCVQEVMRSEARTTTMPLSQSRAGQTPCSSKACRNLFGPVDHEQLQHDFEDKMKQQLEEAQQRWNFNFETETPLEGPFKWERILVAEQPPQEVHSLVRAVISSDSRSSLAHRVPPKERVGRICPEEAQQSSKVYKAGSLQKRGQTTIKGEHWGLVSLLGGLVALMSWQGQTEETWVPEPCLALGLGEGSHPPWISPREAEPIFQRVEGHQMGAFWLLGAGIGPVVSVAEDAPKFITFSSNGLTQW</sequence>
<reference evidence="5" key="1">
    <citation type="submission" date="2025-08" db="UniProtKB">
        <authorList>
            <consortium name="Ensembl"/>
        </authorList>
    </citation>
    <scope>IDENTIFICATION</scope>
</reference>
<organism evidence="5 6">
    <name type="scientific">Serinus canaria</name>
    <name type="common">Island canary</name>
    <name type="synonym">Fringilla canaria</name>
    <dbReference type="NCBI Taxonomy" id="9135"/>
    <lineage>
        <taxon>Eukaryota</taxon>
        <taxon>Metazoa</taxon>
        <taxon>Chordata</taxon>
        <taxon>Craniata</taxon>
        <taxon>Vertebrata</taxon>
        <taxon>Euteleostomi</taxon>
        <taxon>Archelosauria</taxon>
        <taxon>Archosauria</taxon>
        <taxon>Dinosauria</taxon>
        <taxon>Saurischia</taxon>
        <taxon>Theropoda</taxon>
        <taxon>Coelurosauria</taxon>
        <taxon>Aves</taxon>
        <taxon>Neognathae</taxon>
        <taxon>Neoaves</taxon>
        <taxon>Telluraves</taxon>
        <taxon>Australaves</taxon>
        <taxon>Passeriformes</taxon>
        <taxon>Passeroidea</taxon>
        <taxon>Fringillidae</taxon>
        <taxon>Carduelinae</taxon>
        <taxon>Serinus</taxon>
    </lineage>
</organism>
<protein>
    <submittedName>
        <fullName evidence="5">Serine and arginine rich splicing factor 3</fullName>
    </submittedName>
</protein>
<dbReference type="GO" id="GO:0072331">
    <property type="term" value="P:signal transduction by p53 class mediator"/>
    <property type="evidence" value="ECO:0007669"/>
    <property type="project" value="InterPro"/>
</dbReference>
<proteinExistence type="inferred from homology"/>
<dbReference type="GeneTree" id="ENSGT00940000167611"/>
<feature type="compositionally biased region" description="Polar residues" evidence="3">
    <location>
        <begin position="80"/>
        <end position="97"/>
    </location>
</feature>
<reference evidence="5" key="2">
    <citation type="submission" date="2025-09" db="UniProtKB">
        <authorList>
            <consortium name="Ensembl"/>
        </authorList>
    </citation>
    <scope>IDENTIFICATION</scope>
</reference>
<evidence type="ECO:0000313" key="6">
    <source>
        <dbReference type="Proteomes" id="UP000694409"/>
    </source>
</evidence>
<accession>A0A8C9NF35</accession>
<name>A0A8C9NF35_SERCA</name>
<dbReference type="Gene3D" id="4.10.365.10">
    <property type="entry name" value="p27"/>
    <property type="match status" value="1"/>
</dbReference>
<dbReference type="GO" id="GO:2000045">
    <property type="term" value="P:regulation of G1/S transition of mitotic cell cycle"/>
    <property type="evidence" value="ECO:0007669"/>
    <property type="project" value="TreeGrafter"/>
</dbReference>